<keyword evidence="3" id="KW-1185">Reference proteome</keyword>
<evidence type="ECO:0000313" key="2">
    <source>
        <dbReference type="EMBL" id="QNN47957.1"/>
    </source>
</evidence>
<gene>
    <name evidence="2" type="ORF">H9L17_07505</name>
</gene>
<dbReference type="Pfam" id="PF09694">
    <property type="entry name" value="Gcw_chp"/>
    <property type="match status" value="1"/>
</dbReference>
<organism evidence="2 3">
    <name type="scientific">Thermomonas brevis</name>
    <dbReference type="NCBI Taxonomy" id="215691"/>
    <lineage>
        <taxon>Bacteria</taxon>
        <taxon>Pseudomonadati</taxon>
        <taxon>Pseudomonadota</taxon>
        <taxon>Gammaproteobacteria</taxon>
        <taxon>Lysobacterales</taxon>
        <taxon>Lysobacteraceae</taxon>
        <taxon>Thermomonas</taxon>
    </lineage>
</organism>
<name>A0A7G9QX82_9GAMM</name>
<dbReference type="EMBL" id="CP060711">
    <property type="protein sequence ID" value="QNN47957.1"/>
    <property type="molecule type" value="Genomic_DNA"/>
</dbReference>
<feature type="chain" id="PRO_5028922226" description="Porin" evidence="1">
    <location>
        <begin position="30"/>
        <end position="239"/>
    </location>
</feature>
<proteinExistence type="predicted"/>
<evidence type="ECO:0008006" key="4">
    <source>
        <dbReference type="Google" id="ProtNLM"/>
    </source>
</evidence>
<sequence length="239" mass="25319">MSSQHRFIRCIRGAAMALALAGSAATAHAGNTSGSVAVTSDYLFRGVSQTGRKPALQGGVTWTADNGTYAGAWGSSIGWLSDADPGVSSQVELDGFLGYSGAFGDSGVGYDVGANYYWYPGDYPAGFNSPNTLELYAGVTWKILGAKYCHSTTDLFGVPGSKGSGDLDVTANWEFTPGWTLDAGVGRQWVKRNRDLDYGYWKLGVTRRFGSGFSVAASYNDTDLNGLDDAFVLSLSRAF</sequence>
<evidence type="ECO:0000256" key="1">
    <source>
        <dbReference type="SAM" id="SignalP"/>
    </source>
</evidence>
<dbReference type="Proteomes" id="UP000515977">
    <property type="component" value="Chromosome"/>
</dbReference>
<dbReference type="AlphaFoldDB" id="A0A7G9QX82"/>
<dbReference type="NCBIfam" id="TIGR02001">
    <property type="entry name" value="gcw_chp"/>
    <property type="match status" value="1"/>
</dbReference>
<keyword evidence="1" id="KW-0732">Signal</keyword>
<dbReference type="SUPFAM" id="SSF56935">
    <property type="entry name" value="Porins"/>
    <property type="match status" value="1"/>
</dbReference>
<evidence type="ECO:0000313" key="3">
    <source>
        <dbReference type="Proteomes" id="UP000515977"/>
    </source>
</evidence>
<feature type="signal peptide" evidence="1">
    <location>
        <begin position="1"/>
        <end position="29"/>
    </location>
</feature>
<protein>
    <recommendedName>
        <fullName evidence="4">Porin</fullName>
    </recommendedName>
</protein>
<accession>A0A7G9QX82</accession>
<dbReference type="InterPro" id="IPR010239">
    <property type="entry name" value="CHP02001"/>
</dbReference>
<dbReference type="RefSeq" id="WP_187571700.1">
    <property type="nucleotide sequence ID" value="NZ_CP060711.1"/>
</dbReference>
<reference evidence="2 3" key="1">
    <citation type="submission" date="2020-08" db="EMBL/GenBank/DDBJ databases">
        <title>Genome sequence of Thermomonas brevis KACC 16975T.</title>
        <authorList>
            <person name="Hyun D.-W."/>
            <person name="Bae J.-W."/>
        </authorList>
    </citation>
    <scope>NUCLEOTIDE SEQUENCE [LARGE SCALE GENOMIC DNA]</scope>
    <source>
        <strain evidence="2 3">KACC 16975</strain>
    </source>
</reference>
<dbReference type="KEGG" id="tbv:H9L17_07505"/>